<dbReference type="Gene3D" id="1.10.443.10">
    <property type="entry name" value="Intergrase catalytic core"/>
    <property type="match status" value="1"/>
</dbReference>
<keyword evidence="1 5" id="KW-0963">Cytoplasm</keyword>
<keyword evidence="2 5" id="KW-0229">DNA integration</keyword>
<feature type="active site" evidence="5">
    <location>
        <position position="181"/>
    </location>
</feature>
<evidence type="ECO:0000256" key="3">
    <source>
        <dbReference type="ARBA" id="ARBA00023125"/>
    </source>
</evidence>
<reference evidence="8" key="1">
    <citation type="journal article" date="2020" name="ISME J.">
        <title>Gammaproteobacteria mediating utilization of methyl-, sulfur- and petroleum organic compounds in deep ocean hydrothermal plumes.</title>
        <authorList>
            <person name="Zhou Z."/>
            <person name="Liu Y."/>
            <person name="Pan J."/>
            <person name="Cron B.R."/>
            <person name="Toner B.M."/>
            <person name="Anantharaman K."/>
            <person name="Breier J.A."/>
            <person name="Dick G.J."/>
            <person name="Li M."/>
        </authorList>
    </citation>
    <scope>NUCLEOTIDE SEQUENCE</scope>
    <source>
        <strain evidence="8">SZUA-1435</strain>
    </source>
</reference>
<comment type="similarity">
    <text evidence="5">Belongs to the 'phage' integrase family. XerA subfamily.</text>
</comment>
<comment type="function">
    <text evidence="5">Site-specific tyrosine recombinase, which acts by catalyzing the cutting and rejoining of the recombining DNA molecules.</text>
</comment>
<dbReference type="InterPro" id="IPR002104">
    <property type="entry name" value="Integrase_catalytic"/>
</dbReference>
<evidence type="ECO:0000256" key="2">
    <source>
        <dbReference type="ARBA" id="ARBA00022908"/>
    </source>
</evidence>
<dbReference type="InterPro" id="IPR010998">
    <property type="entry name" value="Integrase_recombinase_N"/>
</dbReference>
<evidence type="ECO:0000259" key="7">
    <source>
        <dbReference type="PROSITE" id="PS51900"/>
    </source>
</evidence>
<dbReference type="PROSITE" id="PS51898">
    <property type="entry name" value="TYR_RECOMBINASE"/>
    <property type="match status" value="1"/>
</dbReference>
<organism evidence="8 9">
    <name type="scientific">Ignisphaera aggregans</name>
    <dbReference type="NCBI Taxonomy" id="334771"/>
    <lineage>
        <taxon>Archaea</taxon>
        <taxon>Thermoproteota</taxon>
        <taxon>Thermoprotei</taxon>
        <taxon>Desulfurococcales</taxon>
        <taxon>Desulfurococcaceae</taxon>
        <taxon>Ignisphaera</taxon>
    </lineage>
</organism>
<accession>A0A832YX98</accession>
<dbReference type="InterPro" id="IPR013762">
    <property type="entry name" value="Integrase-like_cat_sf"/>
</dbReference>
<dbReference type="InterPro" id="IPR044068">
    <property type="entry name" value="CB"/>
</dbReference>
<dbReference type="InterPro" id="IPR033686">
    <property type="entry name" value="XerA"/>
</dbReference>
<dbReference type="InterPro" id="IPR011010">
    <property type="entry name" value="DNA_brk_join_enz"/>
</dbReference>
<gene>
    <name evidence="5" type="primary">xerA</name>
    <name evidence="8" type="ORF">EYH02_01540</name>
</gene>
<evidence type="ECO:0000259" key="6">
    <source>
        <dbReference type="PROSITE" id="PS51898"/>
    </source>
</evidence>
<evidence type="ECO:0000313" key="8">
    <source>
        <dbReference type="EMBL" id="HIP56743.1"/>
    </source>
</evidence>
<comment type="subcellular location">
    <subcellularLocation>
        <location evidence="5">Cytoplasm</location>
    </subcellularLocation>
</comment>
<dbReference type="HAMAP" id="MF_02055">
    <property type="entry name" value="Recomb_XerA"/>
    <property type="match status" value="1"/>
</dbReference>
<evidence type="ECO:0000256" key="1">
    <source>
        <dbReference type="ARBA" id="ARBA00022490"/>
    </source>
</evidence>
<dbReference type="SUPFAM" id="SSF56349">
    <property type="entry name" value="DNA breaking-rejoining enzymes"/>
    <property type="match status" value="1"/>
</dbReference>
<dbReference type="Pfam" id="PF13240">
    <property type="entry name" value="Zn_Ribbon_1"/>
    <property type="match status" value="1"/>
</dbReference>
<dbReference type="GO" id="GO:0005737">
    <property type="term" value="C:cytoplasm"/>
    <property type="evidence" value="ECO:0007669"/>
    <property type="project" value="UniProtKB-SubCell"/>
</dbReference>
<feature type="active site" evidence="5">
    <location>
        <position position="245"/>
    </location>
</feature>
<dbReference type="GO" id="GO:0006313">
    <property type="term" value="P:DNA transposition"/>
    <property type="evidence" value="ECO:0007669"/>
    <property type="project" value="UniProtKB-UniRule"/>
</dbReference>
<protein>
    <recommendedName>
        <fullName evidence="5">Tyrosine recombinase XerA</fullName>
    </recommendedName>
</protein>
<feature type="active site" evidence="5">
    <location>
        <position position="156"/>
    </location>
</feature>
<keyword evidence="3 5" id="KW-0238">DNA-binding</keyword>
<dbReference type="GO" id="GO:0003677">
    <property type="term" value="F:DNA binding"/>
    <property type="evidence" value="ECO:0007669"/>
    <property type="project" value="UniProtKB-UniRule"/>
</dbReference>
<dbReference type="PANTHER" id="PTHR30349">
    <property type="entry name" value="PHAGE INTEGRASE-RELATED"/>
    <property type="match status" value="1"/>
</dbReference>
<dbReference type="Pfam" id="PF00589">
    <property type="entry name" value="Phage_integrase"/>
    <property type="match status" value="1"/>
</dbReference>
<feature type="active site" description="O-(3'-phospho-DNA)-tyrosine intermediate" evidence="5">
    <location>
        <position position="277"/>
    </location>
</feature>
<evidence type="ECO:0000256" key="4">
    <source>
        <dbReference type="ARBA" id="ARBA00023172"/>
    </source>
</evidence>
<sequence length="403" mass="46157">MRIDVGKADKNVLEAPPEEVIEEFLSALEAAGADEKTVKSYRAALYDFFNFIGWKKLKDITPEDVKRWRIERLRRGFAKAKYRDRRSRQTTLYYYSMFLRRFFEWAGLSIEVPRVKKPRRSEVETLKPEEVIKLFEAARDSLDLLILALLLETGLRAREALSITFADIDLQNREIRVRHGKYGEERTVFIGPLTYQLLLHEISVRRPSPHERVIPLSYAGLYKRLKTLAKRASLDPSKVRPHVLRHTFATEALRRGMNIVALQKILGHKDIKTTQIYIHMLKEDIKAQYMRIFMPNQVAQGANGPTPQVLLMHTYTTLTQNPLGTQGPTPLHTVQGDNVPNHVLTQQIGVHQAMTSIYPQVMTSTIAGYSSSSLCPNCRQIIPLNARFCPYCGTPLSTNRPTT</sequence>
<dbReference type="PANTHER" id="PTHR30349:SF41">
    <property type="entry name" value="INTEGRASE_RECOMBINASE PROTEIN MJ0367-RELATED"/>
    <property type="match status" value="1"/>
</dbReference>
<dbReference type="GO" id="GO:0009037">
    <property type="term" value="F:tyrosine-based site-specific recombinase activity"/>
    <property type="evidence" value="ECO:0007669"/>
    <property type="project" value="UniProtKB-UniRule"/>
</dbReference>
<feature type="active site" evidence="5">
    <location>
        <position position="268"/>
    </location>
</feature>
<dbReference type="PROSITE" id="PS51900">
    <property type="entry name" value="CB"/>
    <property type="match status" value="1"/>
</dbReference>
<comment type="caution">
    <text evidence="8">The sequence shown here is derived from an EMBL/GenBank/DDBJ whole genome shotgun (WGS) entry which is preliminary data.</text>
</comment>
<proteinExistence type="inferred from homology"/>
<dbReference type="EMBL" id="DQTV01000035">
    <property type="protein sequence ID" value="HIP56743.1"/>
    <property type="molecule type" value="Genomic_DNA"/>
</dbReference>
<dbReference type="InterPro" id="IPR026870">
    <property type="entry name" value="Zinc_ribbon_dom"/>
</dbReference>
<feature type="domain" description="Tyr recombinase" evidence="6">
    <location>
        <begin position="121"/>
        <end position="290"/>
    </location>
</feature>
<dbReference type="Gene3D" id="1.10.150.130">
    <property type="match status" value="1"/>
</dbReference>
<dbReference type="NCBIfam" id="NF040815">
    <property type="entry name" value="recomb_XerA_Arch"/>
    <property type="match status" value="1"/>
</dbReference>
<keyword evidence="4 5" id="KW-0233">DNA recombination</keyword>
<dbReference type="Proteomes" id="UP000605805">
    <property type="component" value="Unassembled WGS sequence"/>
</dbReference>
<evidence type="ECO:0000256" key="5">
    <source>
        <dbReference type="HAMAP-Rule" id="MF_02055"/>
    </source>
</evidence>
<feature type="active site" evidence="5">
    <location>
        <position position="242"/>
    </location>
</feature>
<dbReference type="AlphaFoldDB" id="A0A832YX98"/>
<dbReference type="InterPro" id="IPR050090">
    <property type="entry name" value="Tyrosine_recombinase_XerCD"/>
</dbReference>
<evidence type="ECO:0000313" key="9">
    <source>
        <dbReference type="Proteomes" id="UP000605805"/>
    </source>
</evidence>
<name>A0A832YX98_9CREN</name>
<feature type="domain" description="Core-binding (CB)" evidence="7">
    <location>
        <begin position="15"/>
        <end position="107"/>
    </location>
</feature>